<keyword evidence="3 10" id="KW-0597">Phosphoprotein</keyword>
<organism evidence="12 13">
    <name type="scientific">Guptibacillus hwajinpoensis</name>
    <dbReference type="NCBI Taxonomy" id="208199"/>
    <lineage>
        <taxon>Bacteria</taxon>
        <taxon>Bacillati</taxon>
        <taxon>Bacillota</taxon>
        <taxon>Bacilli</taxon>
        <taxon>Bacillales</taxon>
        <taxon>Guptibacillaceae</taxon>
        <taxon>Guptibacillus</taxon>
    </lineage>
</organism>
<dbReference type="Pfam" id="PF04703">
    <property type="entry name" value="FaeA"/>
    <property type="match status" value="1"/>
</dbReference>
<protein>
    <recommendedName>
        <fullName evidence="9">Transcriptional regulatory protein</fullName>
    </recommendedName>
</protein>
<dbReference type="PANTHER" id="PTHR45526:SF1">
    <property type="entry name" value="TRANSCRIPTIONAL REGULATORY PROTEIN DCUR-RELATED"/>
    <property type="match status" value="1"/>
</dbReference>
<evidence type="ECO:0000259" key="11">
    <source>
        <dbReference type="PROSITE" id="PS50110"/>
    </source>
</evidence>
<dbReference type="PROSITE" id="PS50110">
    <property type="entry name" value="RESPONSE_REGULATORY"/>
    <property type="match status" value="1"/>
</dbReference>
<sequence>MVDVLLIEDDPMVQEVNRQFIERVDGFRVVGTAHTGEEGMKFARKLQAELIILDVYMPAKNGVETLKMLRQEGINVEVIAVTAANDRHTIRTMLHHGARDYIIKPFKFERLQQALNNFLLYKSSIDGQGKLTQKELDQLKAVHIHNDKTVDVDRMPKGLNYQTMKQIISYLGDQQQPLSAEEAADGIGIARVTARRYLDYLQKSDKVQLDIQYGGVGRPLNRYSLVKSSSKS</sequence>
<evidence type="ECO:0000256" key="4">
    <source>
        <dbReference type="ARBA" id="ARBA00023012"/>
    </source>
</evidence>
<evidence type="ECO:0000256" key="6">
    <source>
        <dbReference type="ARBA" id="ARBA00023125"/>
    </source>
</evidence>
<gene>
    <name evidence="12" type="ORF">FBF83_06800</name>
</gene>
<evidence type="ECO:0000256" key="10">
    <source>
        <dbReference type="PROSITE-ProRule" id="PRU00169"/>
    </source>
</evidence>
<keyword evidence="4 9" id="KW-0902">Two-component regulatory system</keyword>
<keyword evidence="6 9" id="KW-0238">DNA-binding</keyword>
<dbReference type="Gene3D" id="3.40.50.2300">
    <property type="match status" value="1"/>
</dbReference>
<name>A0A4U1MP80_9BACL</name>
<dbReference type="InterPro" id="IPR051271">
    <property type="entry name" value="2C-system_Tx_regulators"/>
</dbReference>
<evidence type="ECO:0000256" key="2">
    <source>
        <dbReference type="ARBA" id="ARBA00022490"/>
    </source>
</evidence>
<dbReference type="InterPro" id="IPR001789">
    <property type="entry name" value="Sig_transdc_resp-reg_receiver"/>
</dbReference>
<evidence type="ECO:0000256" key="9">
    <source>
        <dbReference type="PIRNR" id="PIRNR006171"/>
    </source>
</evidence>
<feature type="domain" description="Response regulatory" evidence="11">
    <location>
        <begin position="3"/>
        <end position="119"/>
    </location>
</feature>
<evidence type="ECO:0000256" key="3">
    <source>
        <dbReference type="ARBA" id="ARBA00022553"/>
    </source>
</evidence>
<dbReference type="GO" id="GO:0005737">
    <property type="term" value="C:cytoplasm"/>
    <property type="evidence" value="ECO:0007669"/>
    <property type="project" value="UniProtKB-SubCell"/>
</dbReference>
<dbReference type="GO" id="GO:0003677">
    <property type="term" value="F:DNA binding"/>
    <property type="evidence" value="ECO:0007669"/>
    <property type="project" value="UniProtKB-KW"/>
</dbReference>
<feature type="modified residue" description="4-aspartylphosphate" evidence="10">
    <location>
        <position position="54"/>
    </location>
</feature>
<dbReference type="Pfam" id="PF00072">
    <property type="entry name" value="Response_reg"/>
    <property type="match status" value="1"/>
</dbReference>
<dbReference type="GO" id="GO:0000156">
    <property type="term" value="F:phosphorelay response regulator activity"/>
    <property type="evidence" value="ECO:0007669"/>
    <property type="project" value="TreeGrafter"/>
</dbReference>
<keyword evidence="2 9" id="KW-0963">Cytoplasm</keyword>
<dbReference type="OrthoDB" id="9759232at2"/>
<evidence type="ECO:0000313" key="13">
    <source>
        <dbReference type="Proteomes" id="UP000310541"/>
    </source>
</evidence>
<dbReference type="PANTHER" id="PTHR45526">
    <property type="entry name" value="TRANSCRIPTIONAL REGULATORY PROTEIN DPIA"/>
    <property type="match status" value="1"/>
</dbReference>
<keyword evidence="8 9" id="KW-0804">Transcription</keyword>
<keyword evidence="7 9" id="KW-0010">Activator</keyword>
<proteinExistence type="predicted"/>
<evidence type="ECO:0000256" key="5">
    <source>
        <dbReference type="ARBA" id="ARBA00023015"/>
    </source>
</evidence>
<dbReference type="Proteomes" id="UP000310541">
    <property type="component" value="Unassembled WGS sequence"/>
</dbReference>
<dbReference type="InterPro" id="IPR036388">
    <property type="entry name" value="WH-like_DNA-bd_sf"/>
</dbReference>
<comment type="subcellular location">
    <subcellularLocation>
        <location evidence="1 9">Cytoplasm</location>
    </subcellularLocation>
</comment>
<dbReference type="SUPFAM" id="SSF52172">
    <property type="entry name" value="CheY-like"/>
    <property type="match status" value="1"/>
</dbReference>
<dbReference type="CDD" id="cd19925">
    <property type="entry name" value="REC_citrate_TCS"/>
    <property type="match status" value="1"/>
</dbReference>
<dbReference type="EMBL" id="SWFM01000001">
    <property type="protein sequence ID" value="TKD72674.1"/>
    <property type="molecule type" value="Genomic_DNA"/>
</dbReference>
<keyword evidence="5 9" id="KW-0805">Transcription regulation</keyword>
<dbReference type="InterPro" id="IPR024187">
    <property type="entry name" value="Sig_transdc_resp-reg_cit/mal"/>
</dbReference>
<evidence type="ECO:0000256" key="1">
    <source>
        <dbReference type="ARBA" id="ARBA00004496"/>
    </source>
</evidence>
<accession>A0A4U1MP80</accession>
<dbReference type="RefSeq" id="WP_136946521.1">
    <property type="nucleotide sequence ID" value="NZ_SWFM01000001.1"/>
</dbReference>
<reference evidence="12 13" key="1">
    <citation type="submission" date="2019-04" db="EMBL/GenBank/DDBJ databases">
        <title>Genome sequence of Bacillus hwajinpoensis strain Y2.</title>
        <authorList>
            <person name="Fair J.L."/>
            <person name="Maclea K.S."/>
        </authorList>
    </citation>
    <scope>NUCLEOTIDE SEQUENCE [LARGE SCALE GENOMIC DNA]</scope>
    <source>
        <strain evidence="12 13">Y2</strain>
    </source>
</reference>
<dbReference type="SMART" id="SM00448">
    <property type="entry name" value="REC"/>
    <property type="match status" value="1"/>
</dbReference>
<dbReference type="AlphaFoldDB" id="A0A4U1MP80"/>
<dbReference type="PIRSF" id="PIRSF006171">
    <property type="entry name" value="RR_citrat_malat"/>
    <property type="match status" value="1"/>
</dbReference>
<evidence type="ECO:0000313" key="12">
    <source>
        <dbReference type="EMBL" id="TKD72674.1"/>
    </source>
</evidence>
<comment type="caution">
    <text evidence="12">The sequence shown here is derived from an EMBL/GenBank/DDBJ whole genome shotgun (WGS) entry which is preliminary data.</text>
</comment>
<dbReference type="InterPro" id="IPR006793">
    <property type="entry name" value="FaeA"/>
</dbReference>
<evidence type="ECO:0000256" key="7">
    <source>
        <dbReference type="ARBA" id="ARBA00023159"/>
    </source>
</evidence>
<dbReference type="GO" id="GO:0003700">
    <property type="term" value="F:DNA-binding transcription factor activity"/>
    <property type="evidence" value="ECO:0007669"/>
    <property type="project" value="InterPro"/>
</dbReference>
<dbReference type="Gene3D" id="1.10.10.10">
    <property type="entry name" value="Winged helix-like DNA-binding domain superfamily/Winged helix DNA-binding domain"/>
    <property type="match status" value="1"/>
</dbReference>
<evidence type="ECO:0000256" key="8">
    <source>
        <dbReference type="ARBA" id="ARBA00023163"/>
    </source>
</evidence>
<dbReference type="InterPro" id="IPR011006">
    <property type="entry name" value="CheY-like_superfamily"/>
</dbReference>